<dbReference type="PROSITE" id="PS50850">
    <property type="entry name" value="MFS"/>
    <property type="match status" value="1"/>
</dbReference>
<gene>
    <name evidence="7" type="ORF">COA71_13100</name>
</gene>
<organism evidence="7 8">
    <name type="scientific">SAR86 cluster bacterium</name>
    <dbReference type="NCBI Taxonomy" id="2030880"/>
    <lineage>
        <taxon>Bacteria</taxon>
        <taxon>Pseudomonadati</taxon>
        <taxon>Pseudomonadota</taxon>
        <taxon>Gammaproteobacteria</taxon>
        <taxon>SAR86 cluster</taxon>
    </lineage>
</organism>
<evidence type="ECO:0000313" key="7">
    <source>
        <dbReference type="EMBL" id="PCJ39818.1"/>
    </source>
</evidence>
<keyword evidence="4 5" id="KW-0472">Membrane</keyword>
<evidence type="ECO:0000313" key="8">
    <source>
        <dbReference type="Proteomes" id="UP000228987"/>
    </source>
</evidence>
<dbReference type="PANTHER" id="PTHR23508">
    <property type="entry name" value="CARBOXYLIC ACID TRANSPORTER PROTEIN HOMOLOG"/>
    <property type="match status" value="1"/>
</dbReference>
<evidence type="ECO:0000256" key="1">
    <source>
        <dbReference type="ARBA" id="ARBA00004141"/>
    </source>
</evidence>
<feature type="transmembrane region" description="Helical" evidence="5">
    <location>
        <begin position="12"/>
        <end position="31"/>
    </location>
</feature>
<dbReference type="InterPro" id="IPR036259">
    <property type="entry name" value="MFS_trans_sf"/>
</dbReference>
<dbReference type="InterPro" id="IPR020846">
    <property type="entry name" value="MFS_dom"/>
</dbReference>
<sequence length="439" mass="46069">MSQDPRKIMNDSSMSAVQIIAVAITIGLNALDGFDVLSISFASPGIVADWGIQRGALGIVLSMEMLGMGIGAITLGGLADKMGRRHTIMLCLVLMLIGMLLSANANSIIELSLFRVLTGLGIGGMLAATNATVAEFANAKWRTLCVSLMAIGYPIGATVGGTIASGLLANNDWQIVFQFGAIVTACFIPLVWFLIPESPSYLTDKQPKGALESINKTFKRMGHPHIESLPVLTPAEQAYSVSDIFSPALIQKTILITLAYFMHIATFYFILKWVPVIVVDMGFNPSTAGGVLVWANIGGAIGGGLFGLLAMRYSLRWLTIGVMFISVPMIIIFGNGYTELSTLAIAAASAGFFTNAGVVGLYTLVATSFPTHVRATATGFVIGVGRAGAFVSPIIAGYMFQSGLGLQTVAIFMACGSLIAGFALIMLGRKLNAASSATA</sequence>
<dbReference type="GO" id="GO:0046943">
    <property type="term" value="F:carboxylic acid transmembrane transporter activity"/>
    <property type="evidence" value="ECO:0007669"/>
    <property type="project" value="TreeGrafter"/>
</dbReference>
<dbReference type="SUPFAM" id="SSF103473">
    <property type="entry name" value="MFS general substrate transporter"/>
    <property type="match status" value="1"/>
</dbReference>
<evidence type="ECO:0000259" key="6">
    <source>
        <dbReference type="PROSITE" id="PS50850"/>
    </source>
</evidence>
<protein>
    <submittedName>
        <fullName evidence="7">MFS transporter</fullName>
    </submittedName>
</protein>
<feature type="transmembrane region" description="Helical" evidence="5">
    <location>
        <begin position="111"/>
        <end position="133"/>
    </location>
</feature>
<dbReference type="PANTHER" id="PTHR23508:SF10">
    <property type="entry name" value="CARBOXYLIC ACID TRANSPORTER PROTEIN HOMOLOG"/>
    <property type="match status" value="1"/>
</dbReference>
<evidence type="ECO:0000256" key="3">
    <source>
        <dbReference type="ARBA" id="ARBA00022989"/>
    </source>
</evidence>
<feature type="transmembrane region" description="Helical" evidence="5">
    <location>
        <begin position="406"/>
        <end position="427"/>
    </location>
</feature>
<feature type="transmembrane region" description="Helical" evidence="5">
    <location>
        <begin position="291"/>
        <end position="310"/>
    </location>
</feature>
<proteinExistence type="predicted"/>
<dbReference type="Gene3D" id="1.20.1250.20">
    <property type="entry name" value="MFS general substrate transporter like domains"/>
    <property type="match status" value="1"/>
</dbReference>
<feature type="transmembrane region" description="Helical" evidence="5">
    <location>
        <begin position="253"/>
        <end position="271"/>
    </location>
</feature>
<name>A0A2A5C8L7_9GAMM</name>
<feature type="transmembrane region" description="Helical" evidence="5">
    <location>
        <begin position="51"/>
        <end position="75"/>
    </location>
</feature>
<dbReference type="Pfam" id="PF07690">
    <property type="entry name" value="MFS_1"/>
    <property type="match status" value="1"/>
</dbReference>
<dbReference type="AlphaFoldDB" id="A0A2A5C8L7"/>
<keyword evidence="2 5" id="KW-0812">Transmembrane</keyword>
<dbReference type="EMBL" id="NVWI01000012">
    <property type="protein sequence ID" value="PCJ39818.1"/>
    <property type="molecule type" value="Genomic_DNA"/>
</dbReference>
<dbReference type="GO" id="GO:0005886">
    <property type="term" value="C:plasma membrane"/>
    <property type="evidence" value="ECO:0007669"/>
    <property type="project" value="TreeGrafter"/>
</dbReference>
<feature type="transmembrane region" description="Helical" evidence="5">
    <location>
        <begin position="145"/>
        <end position="169"/>
    </location>
</feature>
<feature type="transmembrane region" description="Helical" evidence="5">
    <location>
        <begin position="343"/>
        <end position="365"/>
    </location>
</feature>
<accession>A0A2A5C8L7</accession>
<dbReference type="InterPro" id="IPR011701">
    <property type="entry name" value="MFS"/>
</dbReference>
<evidence type="ECO:0000256" key="2">
    <source>
        <dbReference type="ARBA" id="ARBA00022692"/>
    </source>
</evidence>
<feature type="transmembrane region" description="Helical" evidence="5">
    <location>
        <begin position="377"/>
        <end position="400"/>
    </location>
</feature>
<dbReference type="Proteomes" id="UP000228987">
    <property type="component" value="Unassembled WGS sequence"/>
</dbReference>
<keyword evidence="3 5" id="KW-1133">Transmembrane helix</keyword>
<reference evidence="8" key="1">
    <citation type="submission" date="2017-08" db="EMBL/GenBank/DDBJ databases">
        <title>A dynamic microbial community with high functional redundancy inhabits the cold, oxic subseafloor aquifer.</title>
        <authorList>
            <person name="Tully B.J."/>
            <person name="Wheat C.G."/>
            <person name="Glazer B.T."/>
            <person name="Huber J.A."/>
        </authorList>
    </citation>
    <scope>NUCLEOTIDE SEQUENCE [LARGE SCALE GENOMIC DNA]</scope>
</reference>
<feature type="transmembrane region" description="Helical" evidence="5">
    <location>
        <begin position="175"/>
        <end position="195"/>
    </location>
</feature>
<feature type="transmembrane region" description="Helical" evidence="5">
    <location>
        <begin position="317"/>
        <end position="337"/>
    </location>
</feature>
<evidence type="ECO:0000256" key="5">
    <source>
        <dbReference type="SAM" id="Phobius"/>
    </source>
</evidence>
<comment type="subcellular location">
    <subcellularLocation>
        <location evidence="1">Membrane</location>
        <topology evidence="1">Multi-pass membrane protein</topology>
    </subcellularLocation>
</comment>
<evidence type="ECO:0000256" key="4">
    <source>
        <dbReference type="ARBA" id="ARBA00023136"/>
    </source>
</evidence>
<feature type="domain" description="Major facilitator superfamily (MFS) profile" evidence="6">
    <location>
        <begin position="21"/>
        <end position="432"/>
    </location>
</feature>
<feature type="transmembrane region" description="Helical" evidence="5">
    <location>
        <begin position="87"/>
        <end position="105"/>
    </location>
</feature>
<comment type="caution">
    <text evidence="7">The sequence shown here is derived from an EMBL/GenBank/DDBJ whole genome shotgun (WGS) entry which is preliminary data.</text>
</comment>